<sequence>MSSKEIKAALKDAREAVKNKKFSEAIKLCNKILKEDAENYMALLLMGACYQDTDKREAANYLKRALTCSSDPTVALQGLASCADDADLPDVCGRLLELTSEKYLDLHKKLETVARSGSQLDKVIPLFEREIENNQEERKRSAYASLSKLLLTDQSLEAKFETLVERVLDYETSNDEDPFLNEKFKRYLKLLHRLKMYEKLIVKAALMNSRFQNDIYPLEWICKAYAENLVTHKKFETLLSKPLSAVFEEAIQLNPGSALALAARGILHSRSGELKEAETLLKKVDAIQPNWNICLKELAEIYCLQKVYGLAESIYRQLKIVNPNYFIALVENGDPERLKEAHSISANVLKENTSSELLYYLLKLKILLNTVDNIEEEILSLKSTGIASAKVDYLTSLHLIMNNCLSEAQEILQNHENDCDCLLELARIYYKNSNIEKSFVCALKATKLEPGNTNCFYWLGKLYIHNTDTIRARKCLEKAVSLNPSHKEAIILLSSLYRTLSEWDANHRLLQSTVSIVNGNSSSWAHLLLGLHHLGQQSYDEAIAAFRTVIRYDVDNITAWEGLADAYMGRGSYTSAMKVFEKTAELKPDNPYPKLQLANIKNQRAISNKCRLENVLKQHRDAIPLFEGLLTSNDKYFPALKGLADAHSGLCYHYLGSRLLGRSREHAQKCVDYLTRAIKIKPNFVCLWKMLGNMLDTVAEFPSPRSQLSIEGSLAGVTHRRQALLEGEKLYELASRSYSRAIKLNQEDSLLWYELASNQYRRALRFSFSQDDSRKLMQAALEAAKQSIKLEPTRWENWNLLGVICASKEINNLALAQHCFIEAVSLDNKSAALAWCNLGVMYLLQGSISLANKSFGRAQQTDTTYMNAWIGQALIAEQIGHADEAMDLFRHCTQLGYHAESALGYPHWVCSVLNDEDYQKNKHYKFAIENLHALPVSHDSIVRHCADKDDEASVEALCFLGNISNRLGLWKTASDAFQKAAKKASTTQRDQILCDLGFSLLKQKKYVEAIECYQQVGEATYHAVIGKALAFFKAGQFQESYAEYESALNWLASTDMEKAYVLIAMSAMVYAFQGEADAKTILFQCITLPTPPIEALFSACALGLLHKDSVLTELVIKELRKYENDVHHGHHVVYLVSQFYFSNKQKSQSLAYLISQVHKFPDRPKLRQILSISLLKNHRTPKKNLVVASNIAESALVLDLQDKQRSTLARDAAKWLAVASEAVRPVNEHRRKILAQKAIHVDPTCKEAWSSLIRIMDPSKK</sequence>
<evidence type="ECO:0000313" key="6">
    <source>
        <dbReference type="Proteomes" id="UP000069940"/>
    </source>
</evidence>
<dbReference type="InterPro" id="IPR039226">
    <property type="entry name" value="Ski3/TTC37"/>
</dbReference>
<dbReference type="Pfam" id="PF13432">
    <property type="entry name" value="TPR_16"/>
    <property type="match status" value="1"/>
</dbReference>
<evidence type="ECO:0000256" key="2">
    <source>
        <dbReference type="ARBA" id="ARBA00022803"/>
    </source>
</evidence>
<keyword evidence="1" id="KW-0677">Repeat</keyword>
<name>A0ABM1YFY4_AEDAL</name>
<protein>
    <recommendedName>
        <fullName evidence="7">Tetratricopeptide repeat protein 37</fullName>
    </recommendedName>
</protein>
<feature type="coiled-coil region" evidence="4">
    <location>
        <begin position="364"/>
        <end position="425"/>
    </location>
</feature>
<evidence type="ECO:0000313" key="5">
    <source>
        <dbReference type="EnsemblMetazoa" id="AALFPA23_008769.P11969"/>
    </source>
</evidence>
<accession>A0ABM1YFY4</accession>
<dbReference type="InterPro" id="IPR011990">
    <property type="entry name" value="TPR-like_helical_dom_sf"/>
</dbReference>
<reference evidence="5" key="2">
    <citation type="submission" date="2025-05" db="UniProtKB">
        <authorList>
            <consortium name="EnsemblMetazoa"/>
        </authorList>
    </citation>
    <scope>IDENTIFICATION</scope>
    <source>
        <strain evidence="5">Foshan</strain>
    </source>
</reference>
<dbReference type="GeneID" id="109414127"/>
<dbReference type="Proteomes" id="UP000069940">
    <property type="component" value="Unassembled WGS sequence"/>
</dbReference>
<evidence type="ECO:0000256" key="4">
    <source>
        <dbReference type="SAM" id="Coils"/>
    </source>
</evidence>
<dbReference type="InterPro" id="IPR019734">
    <property type="entry name" value="TPR_rpt"/>
</dbReference>
<proteinExistence type="predicted"/>
<dbReference type="PANTHER" id="PTHR15704">
    <property type="entry name" value="SUPERKILLER 3 PROTEIN-RELATED"/>
    <property type="match status" value="1"/>
</dbReference>
<organism evidence="5 6">
    <name type="scientific">Aedes albopictus</name>
    <name type="common">Asian tiger mosquito</name>
    <name type="synonym">Stegomyia albopicta</name>
    <dbReference type="NCBI Taxonomy" id="7160"/>
    <lineage>
        <taxon>Eukaryota</taxon>
        <taxon>Metazoa</taxon>
        <taxon>Ecdysozoa</taxon>
        <taxon>Arthropoda</taxon>
        <taxon>Hexapoda</taxon>
        <taxon>Insecta</taxon>
        <taxon>Pterygota</taxon>
        <taxon>Neoptera</taxon>
        <taxon>Endopterygota</taxon>
        <taxon>Diptera</taxon>
        <taxon>Nematocera</taxon>
        <taxon>Culicoidea</taxon>
        <taxon>Culicidae</taxon>
        <taxon>Culicinae</taxon>
        <taxon>Aedini</taxon>
        <taxon>Aedes</taxon>
        <taxon>Stegomyia</taxon>
    </lineage>
</organism>
<dbReference type="RefSeq" id="XP_029718670.2">
    <property type="nucleotide sequence ID" value="XM_029862810.2"/>
</dbReference>
<feature type="repeat" description="TPR" evidence="3">
    <location>
        <begin position="453"/>
        <end position="486"/>
    </location>
</feature>
<keyword evidence="6" id="KW-1185">Reference proteome</keyword>
<feature type="repeat" description="TPR" evidence="3">
    <location>
        <begin position="557"/>
        <end position="590"/>
    </location>
</feature>
<dbReference type="Pfam" id="PF13181">
    <property type="entry name" value="TPR_8"/>
    <property type="match status" value="1"/>
</dbReference>
<feature type="repeat" description="TPR" evidence="3">
    <location>
        <begin position="523"/>
        <end position="556"/>
    </location>
</feature>
<evidence type="ECO:0000256" key="3">
    <source>
        <dbReference type="PROSITE-ProRule" id="PRU00339"/>
    </source>
</evidence>
<evidence type="ECO:0000256" key="1">
    <source>
        <dbReference type="ARBA" id="ARBA00022737"/>
    </source>
</evidence>
<evidence type="ECO:0008006" key="7">
    <source>
        <dbReference type="Google" id="ProtNLM"/>
    </source>
</evidence>
<dbReference type="PROSITE" id="PS50005">
    <property type="entry name" value="TPR"/>
    <property type="match status" value="3"/>
</dbReference>
<reference evidence="6" key="1">
    <citation type="journal article" date="2015" name="Proc. Natl. Acad. Sci. U.S.A.">
        <title>Genome sequence of the Asian Tiger mosquito, Aedes albopictus, reveals insights into its biology, genetics, and evolution.</title>
        <authorList>
            <person name="Chen X.G."/>
            <person name="Jiang X."/>
            <person name="Gu J."/>
            <person name="Xu M."/>
            <person name="Wu Y."/>
            <person name="Deng Y."/>
            <person name="Zhang C."/>
            <person name="Bonizzoni M."/>
            <person name="Dermauw W."/>
            <person name="Vontas J."/>
            <person name="Armbruster P."/>
            <person name="Huang X."/>
            <person name="Yang Y."/>
            <person name="Zhang H."/>
            <person name="He W."/>
            <person name="Peng H."/>
            <person name="Liu Y."/>
            <person name="Wu K."/>
            <person name="Chen J."/>
            <person name="Lirakis M."/>
            <person name="Topalis P."/>
            <person name="Van Leeuwen T."/>
            <person name="Hall A.B."/>
            <person name="Jiang X."/>
            <person name="Thorpe C."/>
            <person name="Mueller R.L."/>
            <person name="Sun C."/>
            <person name="Waterhouse R.M."/>
            <person name="Yan G."/>
            <person name="Tu Z.J."/>
            <person name="Fang X."/>
            <person name="James A.A."/>
        </authorList>
    </citation>
    <scope>NUCLEOTIDE SEQUENCE [LARGE SCALE GENOMIC DNA]</scope>
    <source>
        <strain evidence="6">Foshan</strain>
    </source>
</reference>
<dbReference type="PANTHER" id="PTHR15704:SF7">
    <property type="entry name" value="SUPERKILLER COMPLEX PROTEIN 3"/>
    <property type="match status" value="1"/>
</dbReference>
<dbReference type="SUPFAM" id="SSF48452">
    <property type="entry name" value="TPR-like"/>
    <property type="match status" value="3"/>
</dbReference>
<dbReference type="EnsemblMetazoa" id="AALFPA23_008769.R11969">
    <property type="protein sequence ID" value="AALFPA23_008769.P11969"/>
    <property type="gene ID" value="AALFPA23_008769"/>
</dbReference>
<dbReference type="Gene3D" id="1.25.40.10">
    <property type="entry name" value="Tetratricopeptide repeat domain"/>
    <property type="match status" value="7"/>
</dbReference>
<keyword evidence="2 3" id="KW-0802">TPR repeat</keyword>
<dbReference type="SMART" id="SM00028">
    <property type="entry name" value="TPR"/>
    <property type="match status" value="13"/>
</dbReference>
<keyword evidence="4" id="KW-0175">Coiled coil</keyword>